<feature type="compositionally biased region" description="Low complexity" evidence="1">
    <location>
        <begin position="93"/>
        <end position="115"/>
    </location>
</feature>
<feature type="compositionally biased region" description="Low complexity" evidence="1">
    <location>
        <begin position="69"/>
        <end position="86"/>
    </location>
</feature>
<name>A0A699SUX2_TANCI</name>
<protein>
    <submittedName>
        <fullName evidence="2">Uncharacterized protein</fullName>
    </submittedName>
</protein>
<evidence type="ECO:0000256" key="1">
    <source>
        <dbReference type="SAM" id="MobiDB-lite"/>
    </source>
</evidence>
<reference evidence="2" key="1">
    <citation type="journal article" date="2019" name="Sci. Rep.">
        <title>Draft genome of Tanacetum cinerariifolium, the natural source of mosquito coil.</title>
        <authorList>
            <person name="Yamashiro T."/>
            <person name="Shiraishi A."/>
            <person name="Satake H."/>
            <person name="Nakayama K."/>
        </authorList>
    </citation>
    <scope>NUCLEOTIDE SEQUENCE</scope>
</reference>
<feature type="compositionally biased region" description="Basic residues" evidence="1">
    <location>
        <begin position="39"/>
        <end position="48"/>
    </location>
</feature>
<evidence type="ECO:0000313" key="2">
    <source>
        <dbReference type="EMBL" id="GFD01400.1"/>
    </source>
</evidence>
<dbReference type="AlphaFoldDB" id="A0A699SUX2"/>
<feature type="compositionally biased region" description="Basic and acidic residues" evidence="1">
    <location>
        <begin position="137"/>
        <end position="160"/>
    </location>
</feature>
<proteinExistence type="predicted"/>
<organism evidence="2">
    <name type="scientific">Tanacetum cinerariifolium</name>
    <name type="common">Dalmatian daisy</name>
    <name type="synonym">Chrysanthemum cinerariifolium</name>
    <dbReference type="NCBI Taxonomy" id="118510"/>
    <lineage>
        <taxon>Eukaryota</taxon>
        <taxon>Viridiplantae</taxon>
        <taxon>Streptophyta</taxon>
        <taxon>Embryophyta</taxon>
        <taxon>Tracheophyta</taxon>
        <taxon>Spermatophyta</taxon>
        <taxon>Magnoliopsida</taxon>
        <taxon>eudicotyledons</taxon>
        <taxon>Gunneridae</taxon>
        <taxon>Pentapetalae</taxon>
        <taxon>asterids</taxon>
        <taxon>campanulids</taxon>
        <taxon>Asterales</taxon>
        <taxon>Asteraceae</taxon>
        <taxon>Asteroideae</taxon>
        <taxon>Anthemideae</taxon>
        <taxon>Anthemidinae</taxon>
        <taxon>Tanacetum</taxon>
    </lineage>
</organism>
<comment type="caution">
    <text evidence="2">The sequence shown here is derived from an EMBL/GenBank/DDBJ whole genome shotgun (WGS) entry which is preliminary data.</text>
</comment>
<gene>
    <name evidence="2" type="ORF">Tci_873369</name>
</gene>
<accession>A0A699SUX2</accession>
<feature type="compositionally biased region" description="Pro residues" evidence="1">
    <location>
        <begin position="58"/>
        <end position="68"/>
    </location>
</feature>
<feature type="region of interest" description="Disordered" evidence="1">
    <location>
        <begin position="24"/>
        <end position="169"/>
    </location>
</feature>
<dbReference type="EMBL" id="BKCJ011191102">
    <property type="protein sequence ID" value="GFD01400.1"/>
    <property type="molecule type" value="Genomic_DNA"/>
</dbReference>
<sequence length="169" mass="18174">MWETNSYKAHEDHMMMYEALENSINDDHTDKLLTDLAKARRKKKKRHDSPKTSHGSPPHQPSPPPLPAGPSGTSGSFGASGSSQLPLSPPLPSTSQSDQSKSTAASSSSKTAASAEYTAWTTTDIRLRPPSVSSIPKDLHMDNDMAPDAHVHSSNDKDIGNAHIPKVNL</sequence>